<evidence type="ECO:0000259" key="2">
    <source>
        <dbReference type="Pfam" id="PF25917"/>
    </source>
</evidence>
<evidence type="ECO:0000259" key="3">
    <source>
        <dbReference type="Pfam" id="PF25954"/>
    </source>
</evidence>
<evidence type="ECO:0000313" key="6">
    <source>
        <dbReference type="Proteomes" id="UP000190395"/>
    </source>
</evidence>
<dbReference type="OrthoDB" id="320389at2"/>
<dbReference type="Pfam" id="PF25954">
    <property type="entry name" value="Beta-barrel_RND_2"/>
    <property type="match status" value="1"/>
</dbReference>
<dbReference type="Proteomes" id="UP000190395">
    <property type="component" value="Unassembled WGS sequence"/>
</dbReference>
<dbReference type="GeneID" id="303367238"/>
<keyword evidence="6" id="KW-1185">Reference proteome</keyword>
<protein>
    <submittedName>
        <fullName evidence="5">RND family efflux transporter, MFP subunit</fullName>
    </submittedName>
</protein>
<dbReference type="InterPro" id="IPR058637">
    <property type="entry name" value="YknX-like_C"/>
</dbReference>
<dbReference type="Gene3D" id="2.40.30.170">
    <property type="match status" value="1"/>
</dbReference>
<dbReference type="PANTHER" id="PTHR30469">
    <property type="entry name" value="MULTIDRUG RESISTANCE PROTEIN MDTA"/>
    <property type="match status" value="1"/>
</dbReference>
<name>A0A1T4MSV9_9SPIR</name>
<dbReference type="InterPro" id="IPR058792">
    <property type="entry name" value="Beta-barrel_RND_2"/>
</dbReference>
<feature type="domain" description="Multidrug resistance protein MdtA-like barrel-sandwich hybrid" evidence="2">
    <location>
        <begin position="76"/>
        <end position="150"/>
    </location>
</feature>
<sequence length="317" mass="33277">MKIRKSFIVAAVALIAVVLTAVYAKTIGKSSGKPAGVGGRGGRGGNSAVVSVRTMTAEITTLHGYVNTNGEVESQNSVSVYPDMGGKVISTSVMLGSSVKKNDIIAYVDPSEPGTNYRSSPVYAPISGSVISTPLKNGKKVTTSTAIAIIGDINNLQVTANVPERYVAVLKKGLKAEVSVEAYPGVIFEATVSRVSPVVDATTRTKEVILTFDRHDERINAGMFAKVKLYTEDYSGAVVMPSDALVQNGDDFFAYIVNSSGDSETVSKVKVEKGKTVDGYVQILSGVKAGDKVVIQGMTSLGDGSKILDISSPKKKN</sequence>
<accession>A0A1T4MSV9</accession>
<dbReference type="AlphaFoldDB" id="A0A1T4MSV9"/>
<feature type="domain" description="YknX-like C-terminal permuted SH3-like" evidence="4">
    <location>
        <begin position="238"/>
        <end position="307"/>
    </location>
</feature>
<dbReference type="Pfam" id="PF25989">
    <property type="entry name" value="YknX_C"/>
    <property type="match status" value="1"/>
</dbReference>
<evidence type="ECO:0000256" key="1">
    <source>
        <dbReference type="ARBA" id="ARBA00009477"/>
    </source>
</evidence>
<dbReference type="GO" id="GO:0015562">
    <property type="term" value="F:efflux transmembrane transporter activity"/>
    <property type="evidence" value="ECO:0007669"/>
    <property type="project" value="TreeGrafter"/>
</dbReference>
<dbReference type="SUPFAM" id="SSF111369">
    <property type="entry name" value="HlyD-like secretion proteins"/>
    <property type="match status" value="1"/>
</dbReference>
<reference evidence="5 6" key="1">
    <citation type="submission" date="2017-02" db="EMBL/GenBank/DDBJ databases">
        <authorList>
            <person name="Peterson S.W."/>
        </authorList>
    </citation>
    <scope>NUCLEOTIDE SEQUENCE [LARGE SCALE GENOMIC DNA]</scope>
    <source>
        <strain evidence="5 6">ATCC BAA-909</strain>
    </source>
</reference>
<dbReference type="NCBIfam" id="TIGR01730">
    <property type="entry name" value="RND_mfp"/>
    <property type="match status" value="1"/>
</dbReference>
<dbReference type="InterPro" id="IPR006143">
    <property type="entry name" value="RND_pump_MFP"/>
</dbReference>
<gene>
    <name evidence="5" type="ORF">SAMN02745152_00985</name>
</gene>
<dbReference type="FunFam" id="2.40.30.170:FF:000010">
    <property type="entry name" value="Efflux RND transporter periplasmic adaptor subunit"/>
    <property type="match status" value="1"/>
</dbReference>
<dbReference type="EMBL" id="FUXC01000004">
    <property type="protein sequence ID" value="SJZ69917.1"/>
    <property type="molecule type" value="Genomic_DNA"/>
</dbReference>
<organism evidence="5 6">
    <name type="scientific">Treponema berlinense</name>
    <dbReference type="NCBI Taxonomy" id="225004"/>
    <lineage>
        <taxon>Bacteria</taxon>
        <taxon>Pseudomonadati</taxon>
        <taxon>Spirochaetota</taxon>
        <taxon>Spirochaetia</taxon>
        <taxon>Spirochaetales</taxon>
        <taxon>Treponemataceae</taxon>
        <taxon>Treponema</taxon>
    </lineage>
</organism>
<dbReference type="Gene3D" id="2.40.50.100">
    <property type="match status" value="1"/>
</dbReference>
<evidence type="ECO:0000259" key="4">
    <source>
        <dbReference type="Pfam" id="PF25989"/>
    </source>
</evidence>
<dbReference type="RefSeq" id="WP_078930730.1">
    <property type="nucleotide sequence ID" value="NZ_CAMEQG010000017.1"/>
</dbReference>
<dbReference type="STRING" id="225004.SAMN02745152_00985"/>
<evidence type="ECO:0000313" key="5">
    <source>
        <dbReference type="EMBL" id="SJZ69917.1"/>
    </source>
</evidence>
<dbReference type="Pfam" id="PF25917">
    <property type="entry name" value="BSH_RND"/>
    <property type="match status" value="1"/>
</dbReference>
<comment type="similarity">
    <text evidence="1">Belongs to the membrane fusion protein (MFP) (TC 8.A.1) family.</text>
</comment>
<dbReference type="InterPro" id="IPR058625">
    <property type="entry name" value="MdtA-like_BSH"/>
</dbReference>
<dbReference type="Gene3D" id="2.40.420.20">
    <property type="match status" value="1"/>
</dbReference>
<dbReference type="GO" id="GO:1990281">
    <property type="term" value="C:efflux pump complex"/>
    <property type="evidence" value="ECO:0007669"/>
    <property type="project" value="TreeGrafter"/>
</dbReference>
<proteinExistence type="inferred from homology"/>
<feature type="domain" description="CusB-like beta-barrel" evidence="3">
    <location>
        <begin position="158"/>
        <end position="231"/>
    </location>
</feature>